<name>A0A8H6ZIT3_9AGAR</name>
<protein>
    <submittedName>
        <fullName evidence="3">FAD-dependent oxidoreductase</fullName>
    </submittedName>
</protein>
<feature type="domain" description="FAD dependent oxidoreductase" evidence="2">
    <location>
        <begin position="348"/>
        <end position="533"/>
    </location>
</feature>
<accession>A0A8H6ZIT3</accession>
<dbReference type="InterPro" id="IPR036188">
    <property type="entry name" value="FAD/NAD-bd_sf"/>
</dbReference>
<keyword evidence="1" id="KW-1133">Transmembrane helix</keyword>
<dbReference type="Pfam" id="PF01266">
    <property type="entry name" value="DAO"/>
    <property type="match status" value="2"/>
</dbReference>
<feature type="transmembrane region" description="Helical" evidence="1">
    <location>
        <begin position="12"/>
        <end position="35"/>
    </location>
</feature>
<dbReference type="Gene3D" id="3.30.9.10">
    <property type="entry name" value="D-Amino Acid Oxidase, subunit A, domain 2"/>
    <property type="match status" value="1"/>
</dbReference>
<keyword evidence="1" id="KW-0812">Transmembrane</keyword>
<dbReference type="AlphaFoldDB" id="A0A8H6ZIT3"/>
<feature type="domain" description="FAD dependent oxidoreductase" evidence="2">
    <location>
        <begin position="144"/>
        <end position="274"/>
    </location>
</feature>
<dbReference type="GO" id="GO:0005737">
    <property type="term" value="C:cytoplasm"/>
    <property type="evidence" value="ECO:0007669"/>
    <property type="project" value="TreeGrafter"/>
</dbReference>
<keyword evidence="4" id="KW-1185">Reference proteome</keyword>
<evidence type="ECO:0000259" key="2">
    <source>
        <dbReference type="Pfam" id="PF01266"/>
    </source>
</evidence>
<organism evidence="3 4">
    <name type="scientific">Mycena sanguinolenta</name>
    <dbReference type="NCBI Taxonomy" id="230812"/>
    <lineage>
        <taxon>Eukaryota</taxon>
        <taxon>Fungi</taxon>
        <taxon>Dikarya</taxon>
        <taxon>Basidiomycota</taxon>
        <taxon>Agaricomycotina</taxon>
        <taxon>Agaricomycetes</taxon>
        <taxon>Agaricomycetidae</taxon>
        <taxon>Agaricales</taxon>
        <taxon>Marasmiineae</taxon>
        <taxon>Mycenaceae</taxon>
        <taxon>Mycena</taxon>
    </lineage>
</organism>
<evidence type="ECO:0000313" key="4">
    <source>
        <dbReference type="Proteomes" id="UP000623467"/>
    </source>
</evidence>
<dbReference type="PANTHER" id="PTHR13847:SF260">
    <property type="entry name" value="FAD DEPENDENT OXIDOREDUCTASE DOMAIN-CONTAINING PROTEIN"/>
    <property type="match status" value="1"/>
</dbReference>
<dbReference type="OrthoDB" id="429143at2759"/>
<dbReference type="Gene3D" id="3.50.50.60">
    <property type="entry name" value="FAD/NAD(P)-binding domain"/>
    <property type="match status" value="1"/>
</dbReference>
<reference evidence="3" key="1">
    <citation type="submission" date="2020-05" db="EMBL/GenBank/DDBJ databases">
        <title>Mycena genomes resolve the evolution of fungal bioluminescence.</title>
        <authorList>
            <person name="Tsai I.J."/>
        </authorList>
    </citation>
    <scope>NUCLEOTIDE SEQUENCE</scope>
    <source>
        <strain evidence="3">160909Yilan</strain>
    </source>
</reference>
<gene>
    <name evidence="3" type="ORF">MSAN_00235100</name>
</gene>
<dbReference type="SUPFAM" id="SSF51905">
    <property type="entry name" value="FAD/NAD(P)-binding domain"/>
    <property type="match status" value="1"/>
</dbReference>
<dbReference type="InterPro" id="IPR006076">
    <property type="entry name" value="FAD-dep_OxRdtase"/>
</dbReference>
<proteinExistence type="predicted"/>
<dbReference type="PANTHER" id="PTHR13847">
    <property type="entry name" value="SARCOSINE DEHYDROGENASE-RELATED"/>
    <property type="match status" value="1"/>
</dbReference>
<dbReference type="Proteomes" id="UP000623467">
    <property type="component" value="Unassembled WGS sequence"/>
</dbReference>
<dbReference type="EMBL" id="JACAZH010000001">
    <property type="protein sequence ID" value="KAF7378109.1"/>
    <property type="molecule type" value="Genomic_DNA"/>
</dbReference>
<comment type="caution">
    <text evidence="3">The sequence shown here is derived from an EMBL/GenBank/DDBJ whole genome shotgun (WGS) entry which is preliminary data.</text>
</comment>
<evidence type="ECO:0000313" key="3">
    <source>
        <dbReference type="EMBL" id="KAF7378109.1"/>
    </source>
</evidence>
<keyword evidence="1" id="KW-0472">Membrane</keyword>
<evidence type="ECO:0000256" key="1">
    <source>
        <dbReference type="SAM" id="Phobius"/>
    </source>
</evidence>
<sequence length="566" mass="62014">MYSSQIQGKQMAPFLMSSLGRSVILAVITCCYSVPSRFALFRLRVALELLGSALSRFRVALAPTPRSQTMLLTVLLSLLPFVVGETCPQSAFSSYETPVKPRVKGGEAFPTQNGMSLSHWLQSVRSNPLLDYRSTPELPEYAEVVIIGGGFTGALTAYELLSGPNPPSSVVIIEARELSSGASGRNEGHCRPDLFRGFNQTAPYFGEQAAKELVDHAYAGCDQLIEFVQKHKVDCEFWTGETLEIARDQEPADEVAAVYKHYKSLFPDDNHITRYINDTTEAEKFSRIKGAKAVWGLQGIESSSLETRFVHFTFFARELIVLSVSYIISLGLAKGLNLQTWTTAYSVTANSHADGLWDVNTSRGVITAPTVVYATNAYTSGILPSFAPFIQPETFLCQKHSFDVRIEGHTFLGVNARLNGDGNMVAGGVHLAQKAMDEYLWADTRRLYDDSLGNFEPVTEAIIKMINNSFIGWNDVPHGPGVGLQLSWSGILARSADYQPFIGKVPGHPGQWISAGYHGLGIPHVFPAAKGLATLIQGGTWADTGLPSVLELTHERLEKALRDPQF</sequence>